<feature type="chain" id="PRO_5018312649" description="Secreted protein" evidence="1">
    <location>
        <begin position="19"/>
        <end position="106"/>
    </location>
</feature>
<reference evidence="2" key="1">
    <citation type="submission" date="2018-11" db="EMBL/GenBank/DDBJ databases">
        <authorList>
            <consortium name="Genoscope - CEA"/>
            <person name="William W."/>
        </authorList>
    </citation>
    <scope>NUCLEOTIDE SEQUENCE</scope>
</reference>
<name>A0A3P5ZGP0_BRACM</name>
<organism evidence="2">
    <name type="scientific">Brassica campestris</name>
    <name type="common">Field mustard</name>
    <dbReference type="NCBI Taxonomy" id="3711"/>
    <lineage>
        <taxon>Eukaryota</taxon>
        <taxon>Viridiplantae</taxon>
        <taxon>Streptophyta</taxon>
        <taxon>Embryophyta</taxon>
        <taxon>Tracheophyta</taxon>
        <taxon>Spermatophyta</taxon>
        <taxon>Magnoliopsida</taxon>
        <taxon>eudicotyledons</taxon>
        <taxon>Gunneridae</taxon>
        <taxon>Pentapetalae</taxon>
        <taxon>rosids</taxon>
        <taxon>malvids</taxon>
        <taxon>Brassicales</taxon>
        <taxon>Brassicaceae</taxon>
        <taxon>Brassiceae</taxon>
        <taxon>Brassica</taxon>
    </lineage>
</organism>
<evidence type="ECO:0000313" key="2">
    <source>
        <dbReference type="EMBL" id="VDC71910.1"/>
    </source>
</evidence>
<sequence>MMLVLRLLRLLPLVLVRSLSSTLDVKTPLSMLSRSRVPSLLEKMRSQARLLTRLMWQRLKVPCSLVCLAKRLVMASLQRCSLCQERGGKEHLMTRKLMGVMKGTNE</sequence>
<keyword evidence="1" id="KW-0732">Signal</keyword>
<protein>
    <recommendedName>
        <fullName evidence="3">Secreted protein</fullName>
    </recommendedName>
</protein>
<accession>A0A3P5ZGP0</accession>
<feature type="signal peptide" evidence="1">
    <location>
        <begin position="1"/>
        <end position="18"/>
    </location>
</feature>
<dbReference type="EMBL" id="LR031570">
    <property type="protein sequence ID" value="VDC71910.1"/>
    <property type="molecule type" value="Genomic_DNA"/>
</dbReference>
<dbReference type="AlphaFoldDB" id="A0A3P5ZGP0"/>
<gene>
    <name evidence="2" type="ORF">BRAA05T21624Z</name>
</gene>
<proteinExistence type="predicted"/>
<evidence type="ECO:0008006" key="3">
    <source>
        <dbReference type="Google" id="ProtNLM"/>
    </source>
</evidence>
<evidence type="ECO:0000256" key="1">
    <source>
        <dbReference type="SAM" id="SignalP"/>
    </source>
</evidence>